<keyword evidence="2" id="KW-0812">Transmembrane</keyword>
<dbReference type="PANTHER" id="PTHR46874:SF1">
    <property type="entry name" value="TUMOR NECROSIS FACTOR RECEPTOR SUPERFAMILY MEMBER 6"/>
    <property type="match status" value="1"/>
</dbReference>
<dbReference type="InterPro" id="IPR001368">
    <property type="entry name" value="TNFR/NGFR_Cys_rich_reg"/>
</dbReference>
<comment type="caution">
    <text evidence="1">Lacks conserved residue(s) required for the propagation of feature annotation.</text>
</comment>
<organism evidence="5 6">
    <name type="scientific">Elysia marginata</name>
    <dbReference type="NCBI Taxonomy" id="1093978"/>
    <lineage>
        <taxon>Eukaryota</taxon>
        <taxon>Metazoa</taxon>
        <taxon>Spiralia</taxon>
        <taxon>Lophotrochozoa</taxon>
        <taxon>Mollusca</taxon>
        <taxon>Gastropoda</taxon>
        <taxon>Heterobranchia</taxon>
        <taxon>Euthyneura</taxon>
        <taxon>Panpulmonata</taxon>
        <taxon>Sacoglossa</taxon>
        <taxon>Placobranchoidea</taxon>
        <taxon>Plakobranchidae</taxon>
        <taxon>Elysia</taxon>
    </lineage>
</organism>
<dbReference type="EMBL" id="BMAT01004911">
    <property type="protein sequence ID" value="GFR82943.1"/>
    <property type="molecule type" value="Genomic_DNA"/>
</dbReference>
<dbReference type="GO" id="GO:0005031">
    <property type="term" value="F:tumor necrosis factor receptor activity"/>
    <property type="evidence" value="ECO:0007669"/>
    <property type="project" value="TreeGrafter"/>
</dbReference>
<dbReference type="GO" id="GO:0097527">
    <property type="term" value="P:necroptotic signaling pathway"/>
    <property type="evidence" value="ECO:0007669"/>
    <property type="project" value="TreeGrafter"/>
</dbReference>
<sequence>MMIAANPTVCQLLTLVIVLGAVHCSNHGEPQQLFCGPGQRFEPGDTPQKDTCKPCPHGFFMDELHHRSRHCKKCSIFNESYVQGKLLVDDCTRFHDIVTHCKEGHYKNEHGDCNTCTHCDPKKNKFTGRGCTQTSDTICCDKKDQLVLENGTCVAPEYFCSPGEILLEGSRCLKCEDCARCLAKSNETSRNETYDQVPKACGKDNDAEIRMPFWFSIVLLVLVVLLLVASSLTIVACVCREKLWSCKSFVDKFRGHEPVVESDRSL</sequence>
<dbReference type="PANTHER" id="PTHR46874">
    <property type="entry name" value="TUMOR NECROSIS FACTOR RECEPTOR SUPERFAMILY MEMBER 6"/>
    <property type="match status" value="1"/>
</dbReference>
<dbReference type="Proteomes" id="UP000762676">
    <property type="component" value="Unassembled WGS sequence"/>
</dbReference>
<dbReference type="GO" id="GO:0032872">
    <property type="term" value="P:regulation of stress-activated MAPK cascade"/>
    <property type="evidence" value="ECO:0007669"/>
    <property type="project" value="TreeGrafter"/>
</dbReference>
<evidence type="ECO:0000256" key="3">
    <source>
        <dbReference type="SAM" id="SignalP"/>
    </source>
</evidence>
<keyword evidence="2" id="KW-0472">Membrane</keyword>
<feature type="domain" description="TNFR-Cys" evidence="4">
    <location>
        <begin position="100"/>
        <end position="139"/>
    </location>
</feature>
<dbReference type="GO" id="GO:0097192">
    <property type="term" value="P:extrinsic apoptotic signaling pathway in absence of ligand"/>
    <property type="evidence" value="ECO:0007669"/>
    <property type="project" value="TreeGrafter"/>
</dbReference>
<dbReference type="GO" id="GO:0009897">
    <property type="term" value="C:external side of plasma membrane"/>
    <property type="evidence" value="ECO:0007669"/>
    <property type="project" value="TreeGrafter"/>
</dbReference>
<dbReference type="Gene3D" id="2.10.50.10">
    <property type="entry name" value="Tumor Necrosis Factor Receptor, subunit A, domain 2"/>
    <property type="match status" value="1"/>
</dbReference>
<evidence type="ECO:0000256" key="2">
    <source>
        <dbReference type="SAM" id="Phobius"/>
    </source>
</evidence>
<dbReference type="GO" id="GO:0097049">
    <property type="term" value="P:motor neuron apoptotic process"/>
    <property type="evidence" value="ECO:0007669"/>
    <property type="project" value="TreeGrafter"/>
</dbReference>
<feature type="signal peptide" evidence="3">
    <location>
        <begin position="1"/>
        <end position="24"/>
    </location>
</feature>
<evidence type="ECO:0000256" key="1">
    <source>
        <dbReference type="PROSITE-ProRule" id="PRU00206"/>
    </source>
</evidence>
<evidence type="ECO:0000313" key="6">
    <source>
        <dbReference type="Proteomes" id="UP000762676"/>
    </source>
</evidence>
<feature type="repeat" description="TNFR-Cys" evidence="1">
    <location>
        <begin position="100"/>
        <end position="139"/>
    </location>
</feature>
<dbReference type="AlphaFoldDB" id="A0AAV4GB08"/>
<accession>A0AAV4GB08</accession>
<reference evidence="5 6" key="1">
    <citation type="journal article" date="2021" name="Elife">
        <title>Chloroplast acquisition without the gene transfer in kleptoplastic sea slugs, Plakobranchus ocellatus.</title>
        <authorList>
            <person name="Maeda T."/>
            <person name="Takahashi S."/>
            <person name="Yoshida T."/>
            <person name="Shimamura S."/>
            <person name="Takaki Y."/>
            <person name="Nagai Y."/>
            <person name="Toyoda A."/>
            <person name="Suzuki Y."/>
            <person name="Arimoto A."/>
            <person name="Ishii H."/>
            <person name="Satoh N."/>
            <person name="Nishiyama T."/>
            <person name="Hasebe M."/>
            <person name="Maruyama T."/>
            <person name="Minagawa J."/>
            <person name="Obokata J."/>
            <person name="Shigenobu S."/>
        </authorList>
    </citation>
    <scope>NUCLEOTIDE SEQUENCE [LARGE SCALE GENOMIC DNA]</scope>
</reference>
<name>A0AAV4GB08_9GAST</name>
<feature type="chain" id="PRO_5043887281" description="TNFR-Cys domain-containing protein" evidence="3">
    <location>
        <begin position="25"/>
        <end position="266"/>
    </location>
</feature>
<protein>
    <recommendedName>
        <fullName evidence="4">TNFR-Cys domain-containing protein</fullName>
    </recommendedName>
</protein>
<dbReference type="PROSITE" id="PS50050">
    <property type="entry name" value="TNFR_NGFR_2"/>
    <property type="match status" value="1"/>
</dbReference>
<dbReference type="Pfam" id="PF00020">
    <property type="entry name" value="TNFR_c6"/>
    <property type="match status" value="1"/>
</dbReference>
<comment type="caution">
    <text evidence="5">The sequence shown here is derived from an EMBL/GenBank/DDBJ whole genome shotgun (WGS) entry which is preliminary data.</text>
</comment>
<keyword evidence="2" id="KW-1133">Transmembrane helix</keyword>
<dbReference type="GO" id="GO:0043066">
    <property type="term" value="P:negative regulation of apoptotic process"/>
    <property type="evidence" value="ECO:0007669"/>
    <property type="project" value="TreeGrafter"/>
</dbReference>
<keyword evidence="3" id="KW-0732">Signal</keyword>
<feature type="transmembrane region" description="Helical" evidence="2">
    <location>
        <begin position="213"/>
        <end position="239"/>
    </location>
</feature>
<dbReference type="GO" id="GO:0045121">
    <property type="term" value="C:membrane raft"/>
    <property type="evidence" value="ECO:0007669"/>
    <property type="project" value="TreeGrafter"/>
</dbReference>
<proteinExistence type="predicted"/>
<evidence type="ECO:0000259" key="4">
    <source>
        <dbReference type="PROSITE" id="PS50050"/>
    </source>
</evidence>
<keyword evidence="6" id="KW-1185">Reference proteome</keyword>
<gene>
    <name evidence="5" type="ORF">ElyMa_002376500</name>
</gene>
<dbReference type="PROSITE" id="PS00652">
    <property type="entry name" value="TNFR_NGFR_1"/>
    <property type="match status" value="1"/>
</dbReference>
<evidence type="ECO:0000313" key="5">
    <source>
        <dbReference type="EMBL" id="GFR82943.1"/>
    </source>
</evidence>
<dbReference type="GO" id="GO:0031265">
    <property type="term" value="C:CD95 death-inducing signaling complex"/>
    <property type="evidence" value="ECO:0007669"/>
    <property type="project" value="TreeGrafter"/>
</dbReference>